<evidence type="ECO:0000313" key="5">
    <source>
        <dbReference type="Proteomes" id="UP000014977"/>
    </source>
</evidence>
<accession>S7V9D2</accession>
<dbReference type="NCBIfam" id="TIGR00377">
    <property type="entry name" value="ant_ant_sig"/>
    <property type="match status" value="1"/>
</dbReference>
<proteinExistence type="inferred from homology"/>
<sequence>MEIIEQQQNDAWIFRIDGRLDSNTAPDLETTVFNAIERGARNMVIDFGSLAYISSAGLRVILKTAKDLKRLDGSLVLCAMQDYVREVFEISGFDTFLPIVPTTGDAVRQVSRKPE</sequence>
<dbReference type="PATRIC" id="fig|1121405.3.peg.1803"/>
<dbReference type="Proteomes" id="UP000014977">
    <property type="component" value="Unassembled WGS sequence"/>
</dbReference>
<dbReference type="eggNOG" id="COG1366">
    <property type="taxonomic scope" value="Bacteria"/>
</dbReference>
<reference evidence="4 5" key="1">
    <citation type="journal article" date="2013" name="Genome Announc.">
        <title>Draft genome sequences for three mercury-methylating, sulfate-reducing bacteria.</title>
        <authorList>
            <person name="Brown S.D."/>
            <person name="Hurt R.A.Jr."/>
            <person name="Gilmour C.C."/>
            <person name="Elias D.A."/>
        </authorList>
    </citation>
    <scope>NUCLEOTIDE SEQUENCE [LARGE SCALE GENOMIC DNA]</scope>
    <source>
        <strain evidence="4 5">DSM 2059</strain>
    </source>
</reference>
<dbReference type="SUPFAM" id="SSF52091">
    <property type="entry name" value="SpoIIaa-like"/>
    <property type="match status" value="1"/>
</dbReference>
<evidence type="ECO:0000256" key="2">
    <source>
        <dbReference type="RuleBase" id="RU003749"/>
    </source>
</evidence>
<evidence type="ECO:0000259" key="3">
    <source>
        <dbReference type="PROSITE" id="PS50801"/>
    </source>
</evidence>
<dbReference type="Gene3D" id="3.30.750.24">
    <property type="entry name" value="STAS domain"/>
    <property type="match status" value="1"/>
</dbReference>
<dbReference type="PANTHER" id="PTHR33495">
    <property type="entry name" value="ANTI-SIGMA FACTOR ANTAGONIST TM_1081-RELATED-RELATED"/>
    <property type="match status" value="1"/>
</dbReference>
<dbReference type="InterPro" id="IPR002645">
    <property type="entry name" value="STAS_dom"/>
</dbReference>
<comment type="similarity">
    <text evidence="1 2">Belongs to the anti-sigma-factor antagonist family.</text>
</comment>
<dbReference type="CDD" id="cd07043">
    <property type="entry name" value="STAS_anti-anti-sigma_factors"/>
    <property type="match status" value="1"/>
</dbReference>
<organism evidence="4 5">
    <name type="scientific">Desulfococcus multivorans DSM 2059</name>
    <dbReference type="NCBI Taxonomy" id="1121405"/>
    <lineage>
        <taxon>Bacteria</taxon>
        <taxon>Pseudomonadati</taxon>
        <taxon>Thermodesulfobacteriota</taxon>
        <taxon>Desulfobacteria</taxon>
        <taxon>Desulfobacterales</taxon>
        <taxon>Desulfococcaceae</taxon>
        <taxon>Desulfococcus</taxon>
    </lineage>
</organism>
<evidence type="ECO:0000313" key="4">
    <source>
        <dbReference type="EMBL" id="EPR41133.1"/>
    </source>
</evidence>
<comment type="caution">
    <text evidence="4">The sequence shown here is derived from an EMBL/GenBank/DDBJ whole genome shotgun (WGS) entry which is preliminary data.</text>
</comment>
<dbReference type="PROSITE" id="PS50801">
    <property type="entry name" value="STAS"/>
    <property type="match status" value="1"/>
</dbReference>
<feature type="domain" description="STAS" evidence="3">
    <location>
        <begin position="1"/>
        <end position="110"/>
    </location>
</feature>
<gene>
    <name evidence="4" type="ORF">dsmv_2248</name>
</gene>
<dbReference type="GO" id="GO:0043856">
    <property type="term" value="F:anti-sigma factor antagonist activity"/>
    <property type="evidence" value="ECO:0007669"/>
    <property type="project" value="InterPro"/>
</dbReference>
<evidence type="ECO:0000256" key="1">
    <source>
        <dbReference type="ARBA" id="ARBA00009013"/>
    </source>
</evidence>
<dbReference type="RefSeq" id="WP_020876679.1">
    <property type="nucleotide sequence ID" value="NZ_ATHJ01000078.1"/>
</dbReference>
<keyword evidence="5" id="KW-1185">Reference proteome</keyword>
<dbReference type="InterPro" id="IPR036513">
    <property type="entry name" value="STAS_dom_sf"/>
</dbReference>
<dbReference type="EMBL" id="ATHJ01000078">
    <property type="protein sequence ID" value="EPR41133.1"/>
    <property type="molecule type" value="Genomic_DNA"/>
</dbReference>
<dbReference type="STRING" id="897.B2D07_17880"/>
<dbReference type="Pfam" id="PF01740">
    <property type="entry name" value="STAS"/>
    <property type="match status" value="1"/>
</dbReference>
<dbReference type="OrthoDB" id="280847at2"/>
<dbReference type="AlphaFoldDB" id="S7V9D2"/>
<dbReference type="InterPro" id="IPR003658">
    <property type="entry name" value="Anti-sigma_ant"/>
</dbReference>
<name>S7V9D2_DESML</name>
<protein>
    <recommendedName>
        <fullName evidence="2">Anti-sigma factor antagonist</fullName>
    </recommendedName>
</protein>